<dbReference type="PROSITE" id="PS00237">
    <property type="entry name" value="G_PROTEIN_RECEP_F1_1"/>
    <property type="match status" value="1"/>
</dbReference>
<reference evidence="12" key="1">
    <citation type="journal article" date="2023" name="G3 (Bethesda)">
        <title>Whole genome assembly and annotation of the endangered Caribbean coral Acropora cervicornis.</title>
        <authorList>
            <person name="Selwyn J.D."/>
            <person name="Vollmer S.V."/>
        </authorList>
    </citation>
    <scope>NUCLEOTIDE SEQUENCE</scope>
    <source>
        <strain evidence="12">K2</strain>
    </source>
</reference>
<feature type="domain" description="G-protein coupled receptors family 1 profile" evidence="11">
    <location>
        <begin position="54"/>
        <end position="353"/>
    </location>
</feature>
<accession>A0AAD9QLL4</accession>
<comment type="caution">
    <text evidence="12">The sequence shown here is derived from an EMBL/GenBank/DDBJ whole genome shotgun (WGS) entry which is preliminary data.</text>
</comment>
<feature type="transmembrane region" description="Helical" evidence="10">
    <location>
        <begin position="73"/>
        <end position="95"/>
    </location>
</feature>
<keyword evidence="3 10" id="KW-1133">Transmembrane helix</keyword>
<dbReference type="AlphaFoldDB" id="A0AAD9QLL4"/>
<dbReference type="SMART" id="SM01381">
    <property type="entry name" value="7TM_GPCR_Srsx"/>
    <property type="match status" value="1"/>
</dbReference>
<dbReference type="GO" id="GO:0004930">
    <property type="term" value="F:G protein-coupled receptor activity"/>
    <property type="evidence" value="ECO:0007669"/>
    <property type="project" value="UniProtKB-KW"/>
</dbReference>
<dbReference type="EMBL" id="JARQWQ010000025">
    <property type="protein sequence ID" value="KAK2563487.1"/>
    <property type="molecule type" value="Genomic_DNA"/>
</dbReference>
<dbReference type="CDD" id="cd00637">
    <property type="entry name" value="7tm_classA_rhodopsin-like"/>
    <property type="match status" value="1"/>
</dbReference>
<keyword evidence="5 10" id="KW-0472">Membrane</keyword>
<keyword evidence="4 8" id="KW-0297">G-protein coupled receptor</keyword>
<evidence type="ECO:0000256" key="9">
    <source>
        <dbReference type="SAM" id="MobiDB-lite"/>
    </source>
</evidence>
<evidence type="ECO:0000256" key="6">
    <source>
        <dbReference type="ARBA" id="ARBA00023170"/>
    </source>
</evidence>
<feature type="transmembrane region" description="Helical" evidence="10">
    <location>
        <begin position="119"/>
        <end position="141"/>
    </location>
</feature>
<comment type="similarity">
    <text evidence="8">Belongs to the G-protein coupled receptor 1 family.</text>
</comment>
<sequence length="436" mass="49894">MNLNRLNLSHDDGNASQAPEAITGDDSPYVPEPQVSRIIRFVILAILFMVAIAGNATICIIPMRRKRMRTCTYILVTNLAVSDIGTMLCLPYIILAEWQGNEWTLGEVMCRLVNPSLTMFYLVTTNTLVAIAAHRFFVLVFPFRSKPSKTKTALVVLLTWLVAFLCVLPSFGARELSSLGTKPNGETAYACIETFPGKTAQQQEDLKNMYNIFQYVINSCLPIVIIVVLYLAIAYKLRQMSSAFGSFTTERRDSEGTISLQSTASKSRSRILLGRKSSVDNYPMRKRNELEKKFLRMLAVVVAIFVICYVPYTTFFLVISHFPAAYDWKYLLIFYHYIYLLMWFPNALNPICYGCLDEHYGKALRVWCSLQHKPRKSDFDKHLHNSIAKNSRFYRTNSRTMPPIMEQSNSQAASSQLPGEERNQTSRKKWRLLSRR</sequence>
<feature type="transmembrane region" description="Helical" evidence="10">
    <location>
        <begin position="334"/>
        <end position="356"/>
    </location>
</feature>
<feature type="transmembrane region" description="Helical" evidence="10">
    <location>
        <begin position="212"/>
        <end position="233"/>
    </location>
</feature>
<name>A0AAD9QLL4_ACRCE</name>
<evidence type="ECO:0000256" key="8">
    <source>
        <dbReference type="RuleBase" id="RU000688"/>
    </source>
</evidence>
<protein>
    <submittedName>
        <fullName evidence="12">Growth hormone secretagogue receptor type 1</fullName>
    </submittedName>
</protein>
<dbReference type="PANTHER" id="PTHR45695">
    <property type="entry name" value="LEUCOKININ RECEPTOR-RELATED"/>
    <property type="match status" value="1"/>
</dbReference>
<dbReference type="InterPro" id="IPR017452">
    <property type="entry name" value="GPCR_Rhodpsn_7TM"/>
</dbReference>
<evidence type="ECO:0000256" key="7">
    <source>
        <dbReference type="ARBA" id="ARBA00023224"/>
    </source>
</evidence>
<dbReference type="Gene3D" id="1.20.1070.10">
    <property type="entry name" value="Rhodopsin 7-helix transmembrane proteins"/>
    <property type="match status" value="1"/>
</dbReference>
<feature type="compositionally biased region" description="Polar residues" evidence="9">
    <location>
        <begin position="406"/>
        <end position="417"/>
    </location>
</feature>
<feature type="transmembrane region" description="Helical" evidence="10">
    <location>
        <begin position="38"/>
        <end position="61"/>
    </location>
</feature>
<feature type="transmembrane region" description="Helical" evidence="10">
    <location>
        <begin position="294"/>
        <end position="322"/>
    </location>
</feature>
<keyword evidence="2 8" id="KW-0812">Transmembrane</keyword>
<organism evidence="12 13">
    <name type="scientific">Acropora cervicornis</name>
    <name type="common">Staghorn coral</name>
    <dbReference type="NCBI Taxonomy" id="6130"/>
    <lineage>
        <taxon>Eukaryota</taxon>
        <taxon>Metazoa</taxon>
        <taxon>Cnidaria</taxon>
        <taxon>Anthozoa</taxon>
        <taxon>Hexacorallia</taxon>
        <taxon>Scleractinia</taxon>
        <taxon>Astrocoeniina</taxon>
        <taxon>Acroporidae</taxon>
        <taxon>Acropora</taxon>
    </lineage>
</organism>
<evidence type="ECO:0000256" key="1">
    <source>
        <dbReference type="ARBA" id="ARBA00004141"/>
    </source>
</evidence>
<dbReference type="PROSITE" id="PS50262">
    <property type="entry name" value="G_PROTEIN_RECEP_F1_2"/>
    <property type="match status" value="1"/>
</dbReference>
<dbReference type="PRINTS" id="PR00237">
    <property type="entry name" value="GPCRRHODOPSN"/>
</dbReference>
<evidence type="ECO:0000256" key="5">
    <source>
        <dbReference type="ARBA" id="ARBA00023136"/>
    </source>
</evidence>
<dbReference type="Pfam" id="PF00001">
    <property type="entry name" value="7tm_1"/>
    <property type="match status" value="1"/>
</dbReference>
<evidence type="ECO:0000256" key="2">
    <source>
        <dbReference type="ARBA" id="ARBA00022692"/>
    </source>
</evidence>
<evidence type="ECO:0000256" key="4">
    <source>
        <dbReference type="ARBA" id="ARBA00023040"/>
    </source>
</evidence>
<gene>
    <name evidence="12" type="ORF">P5673_013200</name>
</gene>
<dbReference type="GO" id="GO:0005886">
    <property type="term" value="C:plasma membrane"/>
    <property type="evidence" value="ECO:0007669"/>
    <property type="project" value="TreeGrafter"/>
</dbReference>
<evidence type="ECO:0000313" key="13">
    <source>
        <dbReference type="Proteomes" id="UP001249851"/>
    </source>
</evidence>
<keyword evidence="13" id="KW-1185">Reference proteome</keyword>
<reference evidence="12" key="2">
    <citation type="journal article" date="2023" name="Science">
        <title>Genomic signatures of disease resistance in endangered staghorn corals.</title>
        <authorList>
            <person name="Vollmer S.V."/>
            <person name="Selwyn J.D."/>
            <person name="Despard B.A."/>
            <person name="Roesel C.L."/>
        </authorList>
    </citation>
    <scope>NUCLEOTIDE SEQUENCE</scope>
    <source>
        <strain evidence="12">K2</strain>
    </source>
</reference>
<evidence type="ECO:0000256" key="3">
    <source>
        <dbReference type="ARBA" id="ARBA00022989"/>
    </source>
</evidence>
<dbReference type="PANTHER" id="PTHR45695:SF9">
    <property type="entry name" value="LEUCOKININ RECEPTOR"/>
    <property type="match status" value="1"/>
</dbReference>
<feature type="transmembrane region" description="Helical" evidence="10">
    <location>
        <begin position="153"/>
        <end position="173"/>
    </location>
</feature>
<keyword evidence="6 8" id="KW-0675">Receptor</keyword>
<feature type="region of interest" description="Disordered" evidence="9">
    <location>
        <begin position="1"/>
        <end position="27"/>
    </location>
</feature>
<dbReference type="Proteomes" id="UP001249851">
    <property type="component" value="Unassembled WGS sequence"/>
</dbReference>
<comment type="subcellular location">
    <subcellularLocation>
        <location evidence="1">Membrane</location>
        <topology evidence="1">Multi-pass membrane protein</topology>
    </subcellularLocation>
</comment>
<keyword evidence="7 8" id="KW-0807">Transducer</keyword>
<dbReference type="SUPFAM" id="SSF81321">
    <property type="entry name" value="Family A G protein-coupled receptor-like"/>
    <property type="match status" value="1"/>
</dbReference>
<feature type="compositionally biased region" description="Basic residues" evidence="9">
    <location>
        <begin position="425"/>
        <end position="436"/>
    </location>
</feature>
<evidence type="ECO:0000259" key="11">
    <source>
        <dbReference type="PROSITE" id="PS50262"/>
    </source>
</evidence>
<proteinExistence type="inferred from homology"/>
<evidence type="ECO:0000313" key="12">
    <source>
        <dbReference type="EMBL" id="KAK2563487.1"/>
    </source>
</evidence>
<evidence type="ECO:0000256" key="10">
    <source>
        <dbReference type="SAM" id="Phobius"/>
    </source>
</evidence>
<feature type="region of interest" description="Disordered" evidence="9">
    <location>
        <begin position="406"/>
        <end position="436"/>
    </location>
</feature>
<dbReference type="InterPro" id="IPR000276">
    <property type="entry name" value="GPCR_Rhodpsn"/>
</dbReference>